<evidence type="ECO:0000256" key="2">
    <source>
        <dbReference type="ARBA" id="ARBA00022723"/>
    </source>
</evidence>
<dbReference type="EMBL" id="CP032157">
    <property type="protein sequence ID" value="AXY77774.1"/>
    <property type="molecule type" value="Genomic_DNA"/>
</dbReference>
<protein>
    <submittedName>
        <fullName evidence="7">M67 family peptidase</fullName>
    </submittedName>
</protein>
<dbReference type="GO" id="GO:0008270">
    <property type="term" value="F:zinc ion binding"/>
    <property type="evidence" value="ECO:0007669"/>
    <property type="project" value="TreeGrafter"/>
</dbReference>
<evidence type="ECO:0000313" key="8">
    <source>
        <dbReference type="Proteomes" id="UP000263900"/>
    </source>
</evidence>
<dbReference type="RefSeq" id="WP_119053647.1">
    <property type="nucleotide sequence ID" value="NZ_CP032157.1"/>
</dbReference>
<accession>A0A3B7MT95</accession>
<evidence type="ECO:0000256" key="4">
    <source>
        <dbReference type="ARBA" id="ARBA00022833"/>
    </source>
</evidence>
<dbReference type="FunFam" id="3.40.140.10:FF:000085">
    <property type="entry name" value="Mov34/MPN/PAD-1 family protein"/>
    <property type="match status" value="1"/>
</dbReference>
<dbReference type="Proteomes" id="UP000263900">
    <property type="component" value="Chromosome"/>
</dbReference>
<name>A0A3B7MT95_9BACT</name>
<dbReference type="InterPro" id="IPR000555">
    <property type="entry name" value="JAMM/MPN+_dom"/>
</dbReference>
<evidence type="ECO:0000256" key="5">
    <source>
        <dbReference type="ARBA" id="ARBA00023049"/>
    </source>
</evidence>
<dbReference type="Pfam" id="PF14464">
    <property type="entry name" value="Prok-JAB"/>
    <property type="match status" value="1"/>
</dbReference>
<gene>
    <name evidence="7" type="ORF">D3H65_28985</name>
</gene>
<keyword evidence="1" id="KW-0645">Protease</keyword>
<keyword evidence="4" id="KW-0862">Zinc</keyword>
<evidence type="ECO:0000313" key="7">
    <source>
        <dbReference type="EMBL" id="AXY77774.1"/>
    </source>
</evidence>
<dbReference type="PANTHER" id="PTHR34858:SF1">
    <property type="entry name" value="CYSO-CYSTEINE PEPTIDASE"/>
    <property type="match status" value="1"/>
</dbReference>
<keyword evidence="2" id="KW-0479">Metal-binding</keyword>
<organism evidence="7 8">
    <name type="scientific">Paraflavitalea soli</name>
    <dbReference type="NCBI Taxonomy" id="2315862"/>
    <lineage>
        <taxon>Bacteria</taxon>
        <taxon>Pseudomonadati</taxon>
        <taxon>Bacteroidota</taxon>
        <taxon>Chitinophagia</taxon>
        <taxon>Chitinophagales</taxon>
        <taxon>Chitinophagaceae</taxon>
        <taxon>Paraflavitalea</taxon>
    </lineage>
</organism>
<evidence type="ECO:0000259" key="6">
    <source>
        <dbReference type="PROSITE" id="PS50249"/>
    </source>
</evidence>
<dbReference type="SMART" id="SM00232">
    <property type="entry name" value="JAB_MPN"/>
    <property type="match status" value="1"/>
</dbReference>
<keyword evidence="5" id="KW-0482">Metalloprotease</keyword>
<dbReference type="PROSITE" id="PS50249">
    <property type="entry name" value="MPN"/>
    <property type="match status" value="1"/>
</dbReference>
<dbReference type="InterPro" id="IPR028090">
    <property type="entry name" value="JAB_dom_prok"/>
</dbReference>
<dbReference type="InterPro" id="IPR037518">
    <property type="entry name" value="MPN"/>
</dbReference>
<reference evidence="7 8" key="1">
    <citation type="submission" date="2018-09" db="EMBL/GenBank/DDBJ databases">
        <title>Genome sequencing of strain 6GH32-13.</title>
        <authorList>
            <person name="Weon H.-Y."/>
            <person name="Heo J."/>
            <person name="Kwon S.-W."/>
        </authorList>
    </citation>
    <scope>NUCLEOTIDE SEQUENCE [LARGE SCALE GENOMIC DNA]</scope>
    <source>
        <strain evidence="7 8">5GH32-13</strain>
    </source>
</reference>
<dbReference type="InterPro" id="IPR051929">
    <property type="entry name" value="VirAsm_ModProt"/>
</dbReference>
<evidence type="ECO:0000256" key="3">
    <source>
        <dbReference type="ARBA" id="ARBA00022801"/>
    </source>
</evidence>
<dbReference type="PANTHER" id="PTHR34858">
    <property type="entry name" value="CYSO-CYSTEINE PEPTIDASE"/>
    <property type="match status" value="1"/>
</dbReference>
<keyword evidence="8" id="KW-1185">Reference proteome</keyword>
<feature type="domain" description="MPN" evidence="6">
    <location>
        <begin position="1"/>
        <end position="136"/>
    </location>
</feature>
<sequence length="144" mass="16266">MITLQPAAKELLLNDAVQAFPDECCGFLFGEEDPEGNRTISKIQVVINAKEGDKRRRFVIAPLDYIRAEQYADENNLLLLGVYHSHPNHPAIPSEHDRVAAQPYFSYIIVSVLEGKIGPLRSWRLNEEAQFEEETVAIEQTISS</sequence>
<dbReference type="GO" id="GO:0006508">
    <property type="term" value="P:proteolysis"/>
    <property type="evidence" value="ECO:0007669"/>
    <property type="project" value="UniProtKB-KW"/>
</dbReference>
<evidence type="ECO:0000256" key="1">
    <source>
        <dbReference type="ARBA" id="ARBA00022670"/>
    </source>
</evidence>
<dbReference type="Gene3D" id="3.40.140.10">
    <property type="entry name" value="Cytidine Deaminase, domain 2"/>
    <property type="match status" value="1"/>
</dbReference>
<dbReference type="OrthoDB" id="9802958at2"/>
<dbReference type="SUPFAM" id="SSF102712">
    <property type="entry name" value="JAB1/MPN domain"/>
    <property type="match status" value="1"/>
</dbReference>
<dbReference type="GO" id="GO:0008235">
    <property type="term" value="F:metalloexopeptidase activity"/>
    <property type="evidence" value="ECO:0007669"/>
    <property type="project" value="TreeGrafter"/>
</dbReference>
<dbReference type="AlphaFoldDB" id="A0A3B7MT95"/>
<proteinExistence type="predicted"/>
<dbReference type="CDD" id="cd08070">
    <property type="entry name" value="MPN_like"/>
    <property type="match status" value="1"/>
</dbReference>
<dbReference type="KEGG" id="pseg:D3H65_28985"/>
<keyword evidence="3" id="KW-0378">Hydrolase</keyword>